<evidence type="ECO:0000313" key="4">
    <source>
        <dbReference type="Proteomes" id="UP000553756"/>
    </source>
</evidence>
<reference evidence="3 4" key="1">
    <citation type="submission" date="2020-02" db="EMBL/GenBank/DDBJ databases">
        <title>Characterization of phylogenetic diversity of novel bifidobacterial species isolated in Czech ZOOs.</title>
        <authorList>
            <person name="Lugli G.A."/>
            <person name="Vera N.B."/>
            <person name="Ventura M."/>
        </authorList>
    </citation>
    <scope>NUCLEOTIDE SEQUENCE [LARGE SCALE GENOMIC DNA]</scope>
    <source>
        <strain evidence="3 4">DSM 109963</strain>
    </source>
</reference>
<proteinExistence type="predicted"/>
<name>A0ABX1T0L5_9BIFI</name>
<keyword evidence="1" id="KW-0238">DNA-binding</keyword>
<dbReference type="SMART" id="SM00966">
    <property type="entry name" value="SpoVT_AbrB"/>
    <property type="match status" value="1"/>
</dbReference>
<dbReference type="InterPro" id="IPR037914">
    <property type="entry name" value="SpoVT-AbrB_sf"/>
</dbReference>
<dbReference type="SUPFAM" id="SSF89447">
    <property type="entry name" value="AbrB/MazE/MraZ-like"/>
    <property type="match status" value="1"/>
</dbReference>
<accession>A0ABX1T0L5</accession>
<dbReference type="Proteomes" id="UP000553756">
    <property type="component" value="Unassembled WGS sequence"/>
</dbReference>
<evidence type="ECO:0000259" key="2">
    <source>
        <dbReference type="PROSITE" id="PS51740"/>
    </source>
</evidence>
<evidence type="ECO:0000313" key="3">
    <source>
        <dbReference type="EMBL" id="NMN02698.1"/>
    </source>
</evidence>
<comment type="caution">
    <text evidence="3">The sequence shown here is derived from an EMBL/GenBank/DDBJ whole genome shotgun (WGS) entry which is preliminary data.</text>
</comment>
<feature type="domain" description="SpoVT-AbrB" evidence="2">
    <location>
        <begin position="4"/>
        <end position="49"/>
    </location>
</feature>
<keyword evidence="4" id="KW-1185">Reference proteome</keyword>
<protein>
    <submittedName>
        <fullName evidence="3">PbsX family transcriptional regulator</fullName>
    </submittedName>
</protein>
<organism evidence="3 4">
    <name type="scientific">Bifidobacterium panos</name>
    <dbReference type="NCBI Taxonomy" id="2675321"/>
    <lineage>
        <taxon>Bacteria</taxon>
        <taxon>Bacillati</taxon>
        <taxon>Actinomycetota</taxon>
        <taxon>Actinomycetes</taxon>
        <taxon>Bifidobacteriales</taxon>
        <taxon>Bifidobacteriaceae</taxon>
        <taxon>Bifidobacterium</taxon>
    </lineage>
</organism>
<evidence type="ECO:0000256" key="1">
    <source>
        <dbReference type="PROSITE-ProRule" id="PRU01076"/>
    </source>
</evidence>
<dbReference type="EMBL" id="JAAIIJ010000026">
    <property type="protein sequence ID" value="NMN02698.1"/>
    <property type="molecule type" value="Genomic_DNA"/>
</dbReference>
<dbReference type="InterPro" id="IPR007159">
    <property type="entry name" value="SpoVT-AbrB_dom"/>
</dbReference>
<gene>
    <name evidence="3" type="ORF">G1C94_1320</name>
</gene>
<sequence>MGTSTLVKWGNGQGVRISRDIMESMGMSIGDRLEVQVRDGNIVMTPKRTRTITIPDFQTMFANYHGPQASEDGFASPQGRELL</sequence>
<dbReference type="Pfam" id="PF04014">
    <property type="entry name" value="MazE_antitoxin"/>
    <property type="match status" value="1"/>
</dbReference>
<dbReference type="RefSeq" id="WP_172146766.1">
    <property type="nucleotide sequence ID" value="NZ_JAAIIJ010000026.1"/>
</dbReference>
<dbReference type="PROSITE" id="PS51740">
    <property type="entry name" value="SPOVT_ABRB"/>
    <property type="match status" value="1"/>
</dbReference>
<dbReference type="Gene3D" id="2.10.260.10">
    <property type="match status" value="1"/>
</dbReference>